<protein>
    <submittedName>
        <fullName evidence="1">Uncharacterized protein</fullName>
    </submittedName>
</protein>
<dbReference type="EMBL" id="LAZR01018407">
    <property type="protein sequence ID" value="KKL96537.1"/>
    <property type="molecule type" value="Genomic_DNA"/>
</dbReference>
<comment type="caution">
    <text evidence="1">The sequence shown here is derived from an EMBL/GenBank/DDBJ whole genome shotgun (WGS) entry which is preliminary data.</text>
</comment>
<organism evidence="1">
    <name type="scientific">marine sediment metagenome</name>
    <dbReference type="NCBI Taxonomy" id="412755"/>
    <lineage>
        <taxon>unclassified sequences</taxon>
        <taxon>metagenomes</taxon>
        <taxon>ecological metagenomes</taxon>
    </lineage>
</organism>
<sequence>MKISENRLKELVSVVAIAFYLKAEDGEQIESPIDGIIKCISETLQSGNAMIHMTFSESMILVKNHENDIMTKVMLLVHHNNFEHECSSCVLEYLCEPSEEDRNYIETKKNDLTHHPIGSLQNLMDVLSVEEEKKSL</sequence>
<reference evidence="1" key="1">
    <citation type="journal article" date="2015" name="Nature">
        <title>Complex archaea that bridge the gap between prokaryotes and eukaryotes.</title>
        <authorList>
            <person name="Spang A."/>
            <person name="Saw J.H."/>
            <person name="Jorgensen S.L."/>
            <person name="Zaremba-Niedzwiedzka K."/>
            <person name="Martijn J."/>
            <person name="Lind A.E."/>
            <person name="van Eijk R."/>
            <person name="Schleper C."/>
            <person name="Guy L."/>
            <person name="Ettema T.J."/>
        </authorList>
    </citation>
    <scope>NUCLEOTIDE SEQUENCE</scope>
</reference>
<gene>
    <name evidence="1" type="ORF">LCGC14_1843530</name>
</gene>
<name>A0A0F9JBT2_9ZZZZ</name>
<evidence type="ECO:0000313" key="1">
    <source>
        <dbReference type="EMBL" id="KKL96537.1"/>
    </source>
</evidence>
<accession>A0A0F9JBT2</accession>
<proteinExistence type="predicted"/>
<dbReference type="AlphaFoldDB" id="A0A0F9JBT2"/>